<accession>A0A5C6C8W0</accession>
<evidence type="ECO:0000313" key="2">
    <source>
        <dbReference type="EMBL" id="TWU21020.1"/>
    </source>
</evidence>
<evidence type="ECO:0000256" key="1">
    <source>
        <dbReference type="SAM" id="MobiDB-lite"/>
    </source>
</evidence>
<evidence type="ECO:0000313" key="3">
    <source>
        <dbReference type="Proteomes" id="UP000316304"/>
    </source>
</evidence>
<comment type="caution">
    <text evidence="2">The sequence shown here is derived from an EMBL/GenBank/DDBJ whole genome shotgun (WGS) entry which is preliminary data.</text>
</comment>
<name>A0A5C6C8W0_9BACT</name>
<keyword evidence="3" id="KW-1185">Reference proteome</keyword>
<organism evidence="2 3">
    <name type="scientific">Novipirellula galeiformis</name>
    <dbReference type="NCBI Taxonomy" id="2528004"/>
    <lineage>
        <taxon>Bacteria</taxon>
        <taxon>Pseudomonadati</taxon>
        <taxon>Planctomycetota</taxon>
        <taxon>Planctomycetia</taxon>
        <taxon>Pirellulales</taxon>
        <taxon>Pirellulaceae</taxon>
        <taxon>Novipirellula</taxon>
    </lineage>
</organism>
<feature type="compositionally biased region" description="Polar residues" evidence="1">
    <location>
        <begin position="12"/>
        <end position="26"/>
    </location>
</feature>
<protein>
    <submittedName>
        <fullName evidence="2">Uncharacterized protein</fullName>
    </submittedName>
</protein>
<feature type="region of interest" description="Disordered" evidence="1">
    <location>
        <begin position="1"/>
        <end position="26"/>
    </location>
</feature>
<proteinExistence type="predicted"/>
<sequence length="110" mass="11419">MARQARLGRRLSNLTQSANLTESANFTEPVNLAQPAQLATEPPKLAKSDGEPATTICDSPQRLAILAAGSHCGATIPLAPGVLASPFDSSVESLNCGLTKIGTGNDQYLE</sequence>
<dbReference type="EMBL" id="SJPT01000007">
    <property type="protein sequence ID" value="TWU21020.1"/>
    <property type="molecule type" value="Genomic_DNA"/>
</dbReference>
<reference evidence="2 3" key="1">
    <citation type="submission" date="2019-02" db="EMBL/GenBank/DDBJ databases">
        <title>Deep-cultivation of Planctomycetes and their phenomic and genomic characterization uncovers novel biology.</title>
        <authorList>
            <person name="Wiegand S."/>
            <person name="Jogler M."/>
            <person name="Boedeker C."/>
            <person name="Pinto D."/>
            <person name="Vollmers J."/>
            <person name="Rivas-Marin E."/>
            <person name="Kohn T."/>
            <person name="Peeters S.H."/>
            <person name="Heuer A."/>
            <person name="Rast P."/>
            <person name="Oberbeckmann S."/>
            <person name="Bunk B."/>
            <person name="Jeske O."/>
            <person name="Meyerdierks A."/>
            <person name="Storesund J.E."/>
            <person name="Kallscheuer N."/>
            <person name="Luecker S."/>
            <person name="Lage O.M."/>
            <person name="Pohl T."/>
            <person name="Merkel B.J."/>
            <person name="Hornburger P."/>
            <person name="Mueller R.-W."/>
            <person name="Bruemmer F."/>
            <person name="Labrenz M."/>
            <person name="Spormann A.M."/>
            <person name="Op Den Camp H."/>
            <person name="Overmann J."/>
            <person name="Amann R."/>
            <person name="Jetten M.S.M."/>
            <person name="Mascher T."/>
            <person name="Medema M.H."/>
            <person name="Devos D.P."/>
            <person name="Kaster A.-K."/>
            <person name="Ovreas L."/>
            <person name="Rohde M."/>
            <person name="Galperin M.Y."/>
            <person name="Jogler C."/>
        </authorList>
    </citation>
    <scope>NUCLEOTIDE SEQUENCE [LARGE SCALE GENOMIC DNA]</scope>
    <source>
        <strain evidence="2 3">Pla52o</strain>
    </source>
</reference>
<dbReference type="AlphaFoldDB" id="A0A5C6C8W0"/>
<dbReference type="Proteomes" id="UP000316304">
    <property type="component" value="Unassembled WGS sequence"/>
</dbReference>
<gene>
    <name evidence="2" type="ORF">Pla52o_40520</name>
</gene>